<evidence type="ECO:0000256" key="3">
    <source>
        <dbReference type="SAM" id="MobiDB-lite"/>
    </source>
</evidence>
<dbReference type="AlphaFoldDB" id="A0A8J5T202"/>
<dbReference type="EMBL" id="JAAALK010000283">
    <property type="protein sequence ID" value="KAG8075892.1"/>
    <property type="molecule type" value="Genomic_DNA"/>
</dbReference>
<dbReference type="PANTHER" id="PTHR33827:SF7">
    <property type="entry name" value="PROTEIN SAWADEE HOMEODOMAIN HOMOLOG 2"/>
    <property type="match status" value="1"/>
</dbReference>
<feature type="domain" description="Homeobox" evidence="4">
    <location>
        <begin position="1"/>
        <end position="56"/>
    </location>
</feature>
<dbReference type="PROSITE" id="PS50071">
    <property type="entry name" value="HOMEOBOX_2"/>
    <property type="match status" value="1"/>
</dbReference>
<reference evidence="5" key="1">
    <citation type="journal article" date="2021" name="bioRxiv">
        <title>Whole Genome Assembly and Annotation of Northern Wild Rice, Zizania palustris L., Supports a Whole Genome Duplication in the Zizania Genus.</title>
        <authorList>
            <person name="Haas M."/>
            <person name="Kono T."/>
            <person name="Macchietto M."/>
            <person name="Millas R."/>
            <person name="McGilp L."/>
            <person name="Shao M."/>
            <person name="Duquette J."/>
            <person name="Hirsch C.N."/>
            <person name="Kimball J."/>
        </authorList>
    </citation>
    <scope>NUCLEOTIDE SEQUENCE</scope>
    <source>
        <tissue evidence="5">Fresh leaf tissue</tissue>
    </source>
</reference>
<feature type="compositionally biased region" description="Polar residues" evidence="3">
    <location>
        <begin position="74"/>
        <end position="84"/>
    </location>
</feature>
<dbReference type="PANTHER" id="PTHR33827">
    <property type="entry name" value="PROTEIN SAWADEE HOMEODOMAIN HOMOLOG 2"/>
    <property type="match status" value="1"/>
</dbReference>
<dbReference type="OrthoDB" id="2018059at2759"/>
<dbReference type="GO" id="GO:0003677">
    <property type="term" value="F:DNA binding"/>
    <property type="evidence" value="ECO:0007669"/>
    <property type="project" value="UniProtKB-UniRule"/>
</dbReference>
<dbReference type="Proteomes" id="UP000729402">
    <property type="component" value="Unassembled WGS sequence"/>
</dbReference>
<feature type="compositionally biased region" description="Low complexity" evidence="3">
    <location>
        <begin position="85"/>
        <end position="95"/>
    </location>
</feature>
<evidence type="ECO:0000256" key="2">
    <source>
        <dbReference type="PROSITE-ProRule" id="PRU00108"/>
    </source>
</evidence>
<feature type="region of interest" description="Disordered" evidence="3">
    <location>
        <begin position="54"/>
        <end position="103"/>
    </location>
</feature>
<keyword evidence="2" id="KW-0371">Homeobox</keyword>
<keyword evidence="6" id="KW-1185">Reference proteome</keyword>
<dbReference type="GO" id="GO:0005634">
    <property type="term" value="C:nucleus"/>
    <property type="evidence" value="ECO:0007669"/>
    <property type="project" value="UniProtKB-SubCell"/>
</dbReference>
<dbReference type="InterPro" id="IPR001356">
    <property type="entry name" value="HD"/>
</dbReference>
<comment type="caution">
    <text evidence="5">The sequence shown here is derived from an EMBL/GenBank/DDBJ whole genome shotgun (WGS) entry which is preliminary data.</text>
</comment>
<name>A0A8J5T202_ZIZPA</name>
<feature type="DNA-binding region" description="Homeobox" evidence="2">
    <location>
        <begin position="3"/>
        <end position="57"/>
    </location>
</feature>
<dbReference type="InterPro" id="IPR039276">
    <property type="entry name" value="SHH1/2"/>
</dbReference>
<keyword evidence="2" id="KW-0238">DNA-binding</keyword>
<reference evidence="5" key="2">
    <citation type="submission" date="2021-02" db="EMBL/GenBank/DDBJ databases">
        <authorList>
            <person name="Kimball J.A."/>
            <person name="Haas M.W."/>
            <person name="Macchietto M."/>
            <person name="Kono T."/>
            <person name="Duquette J."/>
            <person name="Shao M."/>
        </authorList>
    </citation>
    <scope>NUCLEOTIDE SEQUENCE</scope>
    <source>
        <tissue evidence="5">Fresh leaf tissue</tissue>
    </source>
</reference>
<accession>A0A8J5T202</accession>
<gene>
    <name evidence="5" type="ORF">GUJ93_ZPchr0006g42447</name>
</gene>
<organism evidence="5 6">
    <name type="scientific">Zizania palustris</name>
    <name type="common">Northern wild rice</name>
    <dbReference type="NCBI Taxonomy" id="103762"/>
    <lineage>
        <taxon>Eukaryota</taxon>
        <taxon>Viridiplantae</taxon>
        <taxon>Streptophyta</taxon>
        <taxon>Embryophyta</taxon>
        <taxon>Tracheophyta</taxon>
        <taxon>Spermatophyta</taxon>
        <taxon>Magnoliopsida</taxon>
        <taxon>Liliopsida</taxon>
        <taxon>Poales</taxon>
        <taxon>Poaceae</taxon>
        <taxon>BOP clade</taxon>
        <taxon>Oryzoideae</taxon>
        <taxon>Oryzeae</taxon>
        <taxon>Zizaniinae</taxon>
        <taxon>Zizania</taxon>
    </lineage>
</organism>
<protein>
    <recommendedName>
        <fullName evidence="4">Homeobox domain-containing protein</fullName>
    </recommendedName>
</protein>
<evidence type="ECO:0000256" key="1">
    <source>
        <dbReference type="ARBA" id="ARBA00004123"/>
    </source>
</evidence>
<proteinExistence type="predicted"/>
<evidence type="ECO:0000259" key="4">
    <source>
        <dbReference type="PROSITE" id="PS50071"/>
    </source>
</evidence>
<sequence length="142" mass="15821">MEALLQHLNNAIPHRAAIQDLADKFTASAERAGKVAVQPKQVWSWFQNRRYSHRTRNTRGPLVPQGKILPMRSDGQNSASFRTMPSSSPHPSSSSGNNSFDGGQLEFEAKSAIDGACHIGPGLVWRSDWNKLELSLWRRLSI</sequence>
<evidence type="ECO:0000313" key="5">
    <source>
        <dbReference type="EMBL" id="KAG8075892.1"/>
    </source>
</evidence>
<evidence type="ECO:0000313" key="6">
    <source>
        <dbReference type="Proteomes" id="UP000729402"/>
    </source>
</evidence>
<comment type="subcellular location">
    <subcellularLocation>
        <location evidence="1 2">Nucleus</location>
    </subcellularLocation>
</comment>
<keyword evidence="2" id="KW-0539">Nucleus</keyword>